<dbReference type="GO" id="GO:0016020">
    <property type="term" value="C:membrane"/>
    <property type="evidence" value="ECO:0007669"/>
    <property type="project" value="UniProtKB-SubCell"/>
</dbReference>
<comment type="subcellular location">
    <subcellularLocation>
        <location evidence="1">Membrane</location>
    </subcellularLocation>
</comment>
<dbReference type="PANTHER" id="PTHR10465">
    <property type="entry name" value="TRANSMEMBRANE GTPASE FZO1"/>
    <property type="match status" value="1"/>
</dbReference>
<evidence type="ECO:0000313" key="8">
    <source>
        <dbReference type="EMBL" id="MTH52105.1"/>
    </source>
</evidence>
<dbReference type="InterPro" id="IPR027417">
    <property type="entry name" value="P-loop_NTPase"/>
</dbReference>
<evidence type="ECO:0000256" key="5">
    <source>
        <dbReference type="ARBA" id="ARBA00023136"/>
    </source>
</evidence>
<comment type="caution">
    <text evidence="8">The sequence shown here is derived from an EMBL/GenBank/DDBJ whole genome shotgun (WGS) entry which is preliminary data.</text>
</comment>
<evidence type="ECO:0000256" key="2">
    <source>
        <dbReference type="ARBA" id="ARBA00022741"/>
    </source>
</evidence>
<reference evidence="8 9" key="1">
    <citation type="journal article" date="2017" name="Int. J. Syst. Evol. Microbiol.">
        <title>Bacillus mangrovi sp. nov., isolated from a sediment sample from a mangrove forest.</title>
        <authorList>
            <person name="Gupta V."/>
            <person name="Singh P.K."/>
            <person name="Korpole S."/>
            <person name="Tanuku N.R.S."/>
            <person name="Pinnaka A.K."/>
        </authorList>
    </citation>
    <scope>NUCLEOTIDE SEQUENCE [LARGE SCALE GENOMIC DNA]</scope>
    <source>
        <strain evidence="8 9">KCTC 33872</strain>
    </source>
</reference>
<dbReference type="SUPFAM" id="SSF52540">
    <property type="entry name" value="P-loop containing nucleoside triphosphate hydrolases"/>
    <property type="match status" value="2"/>
</dbReference>
<feature type="coiled-coil region" evidence="6">
    <location>
        <begin position="460"/>
        <end position="511"/>
    </location>
</feature>
<dbReference type="InterPro" id="IPR045063">
    <property type="entry name" value="Dynamin_N"/>
</dbReference>
<keyword evidence="6" id="KW-0175">Coiled coil</keyword>
<keyword evidence="9" id="KW-1185">Reference proteome</keyword>
<evidence type="ECO:0000256" key="4">
    <source>
        <dbReference type="ARBA" id="ARBA00023134"/>
    </source>
</evidence>
<protein>
    <recommendedName>
        <fullName evidence="7">Dynamin N-terminal domain-containing protein</fullName>
    </recommendedName>
</protein>
<keyword evidence="4" id="KW-0342">GTP-binding</keyword>
<dbReference type="GO" id="GO:0003924">
    <property type="term" value="F:GTPase activity"/>
    <property type="evidence" value="ECO:0007669"/>
    <property type="project" value="InterPro"/>
</dbReference>
<dbReference type="Proteomes" id="UP000434639">
    <property type="component" value="Unassembled WGS sequence"/>
</dbReference>
<keyword evidence="3" id="KW-0378">Hydrolase</keyword>
<keyword evidence="5" id="KW-0472">Membrane</keyword>
<evidence type="ECO:0000256" key="6">
    <source>
        <dbReference type="SAM" id="Coils"/>
    </source>
</evidence>
<dbReference type="Pfam" id="PF00350">
    <property type="entry name" value="Dynamin_N"/>
    <property type="match status" value="2"/>
</dbReference>
<evidence type="ECO:0000256" key="3">
    <source>
        <dbReference type="ARBA" id="ARBA00022801"/>
    </source>
</evidence>
<sequence>MAVYQQETAIRPLIAVQSEMSRQGDVQSAAKLDDLILKAMNGEKQIAFTGHFSAGKSTMINTIMEEEILPSSPIPTSANLVYLKNGPSRIILETHFGEELEADPSMDLHELQQYCREGDEIARIHIWKPSKMIPDQVALIDTPGIDSNDASHMESTVSALHAADFIFYVTDYNHVQSEGTVEFIKRLLEDGQDTALIVNQIDKHQESELPFADFKERIEESFASIGLGGDRIYYTSMRDLLHPYNELSKVKNMVKEQLEKASAGSELVQAGLVVQEHLRYLANHAGLRLDDRTRVQEARDHLFSALTEMESSAELERLRISEAITALRAEISKVLENANITPFELRELARKYAEGKKPGFKAGLFSSKKKTADEIAKRRAELGKELKSLVSSQIDWHIKALFSKCVKAIGPARPELEEKLSAFETEGIALAADEALQETGAALTPEFVLNYTKSMSEFIKHRAKQQAKDLVAEIEEEIRITQDRDGTPSHADALRKELDETEERLLQYIRLEEAREYLMNVLSGKVKAEAKENTWKKMKRERKQAVAAPEKKAAAAVDGSIDRTEAAGESVNTEAVLKKAVAMSAAIAGIKGLDGRSRLIREKARRLEKRTFTIALFGAFSAGKSSAANALLGGKVLPSSPNPTTAAINRIVPVTDEHPHGTVLVKRKTVRQVEKELKEIWPEVNILSGGYKGLLEGVLGALETGKADARQQALLTVYAEGLGTAQENEDPVIQTGLDDFAPFVSEEKLAVLTEEAVIYYDCPLTRKGITLVDTPGADSLHKRHTHVAFEFIKKSDALLYVTYYNHPFSKGDREFIRQLGRVKDSFSLDKMFFLINAVDLAKDSAEAALVKQYIASQFLEEGVRKPRMYGISSLHELAGVPMAVPSEFGLFQQDLSSFIEKDLIRTAVSSLKDEMAGTVRQMADYAGEMNKSSEEKQAVLQRREKELDEADRYLKQEDREPFVSKVNQEIQEQFYYLLQRLSLQFSDLFKEHFHPGIFNQDGSAKQILSEQMNELLQAVDRRLIQELQAISLRSENAVRKQSEAIGERMALNLGSIMQLEGLTLPEFKELGTPHTDQIVSSTSGHFQKELNLFTGTKAFFEKNERAKMSMAIWEKLQKELENSLAEKQAMFASEYREALLASADGICSKFSRDAAAYVEGLKELYSDRQSADELQAALKQSYEWMEGL</sequence>
<dbReference type="AlphaFoldDB" id="A0A7X2S2K8"/>
<feature type="domain" description="Dynamin N-terminal" evidence="7">
    <location>
        <begin position="614"/>
        <end position="836"/>
    </location>
</feature>
<dbReference type="Gene3D" id="3.40.50.300">
    <property type="entry name" value="P-loop containing nucleotide triphosphate hydrolases"/>
    <property type="match status" value="2"/>
</dbReference>
<dbReference type="InterPro" id="IPR027094">
    <property type="entry name" value="Mitofusin_fam"/>
</dbReference>
<dbReference type="EMBL" id="WMIB01000001">
    <property type="protein sequence ID" value="MTH52105.1"/>
    <property type="molecule type" value="Genomic_DNA"/>
</dbReference>
<name>A0A7X2S2K8_9BACI</name>
<feature type="domain" description="Dynamin N-terminal" evidence="7">
    <location>
        <begin position="46"/>
        <end position="200"/>
    </location>
</feature>
<dbReference type="OrthoDB" id="5477114at2"/>
<proteinExistence type="predicted"/>
<organism evidence="8 9">
    <name type="scientific">Metabacillus mangrovi</name>
    <dbReference type="NCBI Taxonomy" id="1491830"/>
    <lineage>
        <taxon>Bacteria</taxon>
        <taxon>Bacillati</taxon>
        <taxon>Bacillota</taxon>
        <taxon>Bacilli</taxon>
        <taxon>Bacillales</taxon>
        <taxon>Bacillaceae</taxon>
        <taxon>Metabacillus</taxon>
    </lineage>
</organism>
<evidence type="ECO:0000259" key="7">
    <source>
        <dbReference type="Pfam" id="PF00350"/>
    </source>
</evidence>
<evidence type="ECO:0000256" key="1">
    <source>
        <dbReference type="ARBA" id="ARBA00004370"/>
    </source>
</evidence>
<dbReference type="RefSeq" id="WP_155110639.1">
    <property type="nucleotide sequence ID" value="NZ_WMIB01000001.1"/>
</dbReference>
<keyword evidence="2" id="KW-0547">Nucleotide-binding</keyword>
<dbReference type="GO" id="GO:0005525">
    <property type="term" value="F:GTP binding"/>
    <property type="evidence" value="ECO:0007669"/>
    <property type="project" value="UniProtKB-KW"/>
</dbReference>
<gene>
    <name evidence="8" type="ORF">GKZ89_01710</name>
</gene>
<dbReference type="PANTHER" id="PTHR10465:SF0">
    <property type="entry name" value="SARCALUMENIN"/>
    <property type="match status" value="1"/>
</dbReference>
<dbReference type="CDD" id="cd09912">
    <property type="entry name" value="DLP_2"/>
    <property type="match status" value="2"/>
</dbReference>
<evidence type="ECO:0000313" key="9">
    <source>
        <dbReference type="Proteomes" id="UP000434639"/>
    </source>
</evidence>
<accession>A0A7X2S2K8</accession>